<evidence type="ECO:0000313" key="4">
    <source>
        <dbReference type="Proteomes" id="UP001151760"/>
    </source>
</evidence>
<organism evidence="3 4">
    <name type="scientific">Tanacetum coccineum</name>
    <dbReference type="NCBI Taxonomy" id="301880"/>
    <lineage>
        <taxon>Eukaryota</taxon>
        <taxon>Viridiplantae</taxon>
        <taxon>Streptophyta</taxon>
        <taxon>Embryophyta</taxon>
        <taxon>Tracheophyta</taxon>
        <taxon>Spermatophyta</taxon>
        <taxon>Magnoliopsida</taxon>
        <taxon>eudicotyledons</taxon>
        <taxon>Gunneridae</taxon>
        <taxon>Pentapetalae</taxon>
        <taxon>asterids</taxon>
        <taxon>campanulids</taxon>
        <taxon>Asterales</taxon>
        <taxon>Asteraceae</taxon>
        <taxon>Asteroideae</taxon>
        <taxon>Anthemideae</taxon>
        <taxon>Anthemidinae</taxon>
        <taxon>Tanacetum</taxon>
    </lineage>
</organism>
<keyword evidence="4" id="KW-1185">Reference proteome</keyword>
<evidence type="ECO:0000256" key="1">
    <source>
        <dbReference type="PROSITE-ProRule" id="PRU00047"/>
    </source>
</evidence>
<comment type="caution">
    <text evidence="3">The sequence shown here is derived from an EMBL/GenBank/DDBJ whole genome shotgun (WGS) entry which is preliminary data.</text>
</comment>
<feature type="domain" description="CCHC-type" evidence="2">
    <location>
        <begin position="230"/>
        <end position="246"/>
    </location>
</feature>
<evidence type="ECO:0000313" key="3">
    <source>
        <dbReference type="EMBL" id="GJS77324.1"/>
    </source>
</evidence>
<reference evidence="3" key="1">
    <citation type="journal article" date="2022" name="Int. J. Mol. Sci.">
        <title>Draft Genome of Tanacetum Coccineum: Genomic Comparison of Closely Related Tanacetum-Family Plants.</title>
        <authorList>
            <person name="Yamashiro T."/>
            <person name="Shiraishi A."/>
            <person name="Nakayama K."/>
            <person name="Satake H."/>
        </authorList>
    </citation>
    <scope>NUCLEOTIDE SEQUENCE</scope>
</reference>
<dbReference type="Proteomes" id="UP001151760">
    <property type="component" value="Unassembled WGS sequence"/>
</dbReference>
<dbReference type="EMBL" id="BQNB010010439">
    <property type="protein sequence ID" value="GJS77324.1"/>
    <property type="molecule type" value="Genomic_DNA"/>
</dbReference>
<dbReference type="SUPFAM" id="SSF57756">
    <property type="entry name" value="Retrovirus zinc finger-like domains"/>
    <property type="match status" value="1"/>
</dbReference>
<sequence>MTTLAEFMILSGGDNRPPMLEKDMYDSWKSGMELYMQNREHGRMILESVEHGPLIWPMIEENGVTRTKKYEEFSATEKIQADCDLKATNIILQGLPSDVYSLVNHHRVSKDLWERVQLLMKVNQQTHLAEFPQIDSGLAVPVFKQGDDPIDAINKMMSFLSTVVTSHFPTTNNQLRNSSNPRQQATIHNGRVTVQPVQGRQSSFAAGTFRTRANISGTRGNNSGQQRFVKCFNCQGEGHMARQCPKPKRKRDATWFRDKVLLVEAQGSGKVLNEEELAFLADPGVAEGPDTQTVITHNAAYQADDLDAYDSDCDEISTAKAVLMTNLSSYRSNVPFEVPHFDNTHNAVQDINSSSQQDAMILCVFEQLSNQVTNCNKVNKDNLMASESLSAKLERYKVRVKLLEERKNVDLSTREKESLITTFNVFKNESKEKEAKNIDKEIAFEKKVKELDNIKAQQIRPMFYDGSVIAKETNVISIADSEETLMLEEESRSKMLLKQSDPTVLEKKVNIKPINYAELNRLSKVSEPKITFTSLSKQEKIR</sequence>
<proteinExistence type="predicted"/>
<dbReference type="PROSITE" id="PS50158">
    <property type="entry name" value="ZF_CCHC"/>
    <property type="match status" value="1"/>
</dbReference>
<keyword evidence="1" id="KW-0479">Metal-binding</keyword>
<dbReference type="InterPro" id="IPR036875">
    <property type="entry name" value="Znf_CCHC_sf"/>
</dbReference>
<dbReference type="Pfam" id="PF00098">
    <property type="entry name" value="zf-CCHC"/>
    <property type="match status" value="1"/>
</dbReference>
<reference evidence="3" key="2">
    <citation type="submission" date="2022-01" db="EMBL/GenBank/DDBJ databases">
        <authorList>
            <person name="Yamashiro T."/>
            <person name="Shiraishi A."/>
            <person name="Satake H."/>
            <person name="Nakayama K."/>
        </authorList>
    </citation>
    <scope>NUCLEOTIDE SEQUENCE</scope>
</reference>
<keyword evidence="1" id="KW-0863">Zinc-finger</keyword>
<keyword evidence="1" id="KW-0862">Zinc</keyword>
<gene>
    <name evidence="3" type="ORF">Tco_0727205</name>
</gene>
<dbReference type="InterPro" id="IPR001878">
    <property type="entry name" value="Znf_CCHC"/>
</dbReference>
<evidence type="ECO:0000259" key="2">
    <source>
        <dbReference type="PROSITE" id="PS50158"/>
    </source>
</evidence>
<name>A0ABQ4YHQ3_9ASTR</name>
<accession>A0ABQ4YHQ3</accession>
<dbReference type="SMART" id="SM00343">
    <property type="entry name" value="ZnF_C2HC"/>
    <property type="match status" value="1"/>
</dbReference>
<dbReference type="Gene3D" id="4.10.60.10">
    <property type="entry name" value="Zinc finger, CCHC-type"/>
    <property type="match status" value="1"/>
</dbReference>
<protein>
    <submittedName>
        <fullName evidence="3">Retrovirus-related pol polyprotein from transposon TNT 1-94</fullName>
    </submittedName>
</protein>